<feature type="repeat" description="WD" evidence="3">
    <location>
        <begin position="258"/>
        <end position="299"/>
    </location>
</feature>
<dbReference type="PRINTS" id="PR00320">
    <property type="entry name" value="GPROTEINBRPT"/>
</dbReference>
<dbReference type="SUPFAM" id="SSF50978">
    <property type="entry name" value="WD40 repeat-like"/>
    <property type="match status" value="1"/>
</dbReference>
<evidence type="ECO:0000313" key="4">
    <source>
        <dbReference type="EMBL" id="KAA0187322.1"/>
    </source>
</evidence>
<dbReference type="InterPro" id="IPR001680">
    <property type="entry name" value="WD40_rpt"/>
</dbReference>
<feature type="repeat" description="WD" evidence="3">
    <location>
        <begin position="215"/>
        <end position="256"/>
    </location>
</feature>
<feature type="repeat" description="WD" evidence="3">
    <location>
        <begin position="300"/>
        <end position="333"/>
    </location>
</feature>
<organism evidence="4 5">
    <name type="scientific">Fasciolopsis buskii</name>
    <dbReference type="NCBI Taxonomy" id="27845"/>
    <lineage>
        <taxon>Eukaryota</taxon>
        <taxon>Metazoa</taxon>
        <taxon>Spiralia</taxon>
        <taxon>Lophotrochozoa</taxon>
        <taxon>Platyhelminthes</taxon>
        <taxon>Trematoda</taxon>
        <taxon>Digenea</taxon>
        <taxon>Plagiorchiida</taxon>
        <taxon>Echinostomata</taxon>
        <taxon>Echinostomatoidea</taxon>
        <taxon>Fasciolidae</taxon>
        <taxon>Fasciolopsis</taxon>
    </lineage>
</organism>
<accession>A0A8E0RNK3</accession>
<dbReference type="InterPro" id="IPR036322">
    <property type="entry name" value="WD40_repeat_dom_sf"/>
</dbReference>
<dbReference type="PROSITE" id="PS50082">
    <property type="entry name" value="WD_REPEATS_2"/>
    <property type="match status" value="4"/>
</dbReference>
<keyword evidence="1 3" id="KW-0853">WD repeat</keyword>
<dbReference type="PANTHER" id="PTHR19848">
    <property type="entry name" value="WD40 REPEAT PROTEIN"/>
    <property type="match status" value="1"/>
</dbReference>
<sequence>MVLKNLPPLICYGTLFLFSQYSVKYKHEKESALLCQFHFACSPAHDEGIWCCAWGKHQINGTEYVVTGALDNGLKLWKWMDDHLEFFRACEGHRLGVISVDISANGTMAASSSQDNQIRFWDLESGRLLKTYEGNPADTWTIAFSPDSRFVATGSHTGCVNMIGIESGRKESAIQLDGKFIYSLAYSPDGTRLAAGAINGIVSICDLQTGNVRPLDGHAMPVRALAFSPDGQFLASTSDDKQIKVFDVHDGRNVISALNGHKGWVVSVQFSPDMRHLASASTDGTVRVWDFSSKQEKHAFAEHEGQVWCNRYSPCGTKLMSVGDDRAIFVYNV</sequence>
<dbReference type="Pfam" id="PF00400">
    <property type="entry name" value="WD40"/>
    <property type="match status" value="7"/>
</dbReference>
<keyword evidence="5" id="KW-1185">Reference proteome</keyword>
<feature type="repeat" description="WD" evidence="3">
    <location>
        <begin position="90"/>
        <end position="131"/>
    </location>
</feature>
<dbReference type="PROSITE" id="PS00678">
    <property type="entry name" value="WD_REPEATS_1"/>
    <property type="match status" value="2"/>
</dbReference>
<dbReference type="Gene3D" id="2.130.10.10">
    <property type="entry name" value="YVTN repeat-like/Quinoprotein amine dehydrogenase"/>
    <property type="match status" value="1"/>
</dbReference>
<name>A0A8E0RNK3_9TREM</name>
<evidence type="ECO:0000256" key="1">
    <source>
        <dbReference type="ARBA" id="ARBA00022574"/>
    </source>
</evidence>
<dbReference type="CDD" id="cd00200">
    <property type="entry name" value="WD40"/>
    <property type="match status" value="1"/>
</dbReference>
<dbReference type="PANTHER" id="PTHR19848:SF8">
    <property type="entry name" value="F-BOX AND WD REPEAT DOMAIN CONTAINING 7"/>
    <property type="match status" value="1"/>
</dbReference>
<comment type="caution">
    <text evidence="4">The sequence shown here is derived from an EMBL/GenBank/DDBJ whole genome shotgun (WGS) entry which is preliminary data.</text>
</comment>
<dbReference type="SMART" id="SM00320">
    <property type="entry name" value="WD40"/>
    <property type="match status" value="7"/>
</dbReference>
<proteinExistence type="predicted"/>
<dbReference type="InterPro" id="IPR019775">
    <property type="entry name" value="WD40_repeat_CS"/>
</dbReference>
<keyword evidence="2" id="KW-0677">Repeat</keyword>
<evidence type="ECO:0000313" key="5">
    <source>
        <dbReference type="Proteomes" id="UP000728185"/>
    </source>
</evidence>
<reference evidence="4" key="1">
    <citation type="submission" date="2019-05" db="EMBL/GenBank/DDBJ databases">
        <title>Annotation for the trematode Fasciolopsis buski.</title>
        <authorList>
            <person name="Choi Y.-J."/>
        </authorList>
    </citation>
    <scope>NUCLEOTIDE SEQUENCE</scope>
    <source>
        <strain evidence="4">HT</strain>
        <tissue evidence="4">Whole worm</tissue>
    </source>
</reference>
<protein>
    <submittedName>
        <fullName evidence="4">WD repeat-containing protein 61</fullName>
    </submittedName>
</protein>
<dbReference type="InterPro" id="IPR015943">
    <property type="entry name" value="WD40/YVTN_repeat-like_dom_sf"/>
</dbReference>
<dbReference type="OrthoDB" id="17410at2759"/>
<evidence type="ECO:0000256" key="3">
    <source>
        <dbReference type="PROSITE-ProRule" id="PRU00221"/>
    </source>
</evidence>
<dbReference type="AlphaFoldDB" id="A0A8E0RNK3"/>
<dbReference type="PROSITE" id="PS50294">
    <property type="entry name" value="WD_REPEATS_REGION"/>
    <property type="match status" value="4"/>
</dbReference>
<gene>
    <name evidence="4" type="ORF">FBUS_07616</name>
</gene>
<dbReference type="EMBL" id="LUCM01009194">
    <property type="protein sequence ID" value="KAA0187322.1"/>
    <property type="molecule type" value="Genomic_DNA"/>
</dbReference>
<dbReference type="InterPro" id="IPR020472">
    <property type="entry name" value="WD40_PAC1"/>
</dbReference>
<dbReference type="Proteomes" id="UP000728185">
    <property type="component" value="Unassembled WGS sequence"/>
</dbReference>
<evidence type="ECO:0000256" key="2">
    <source>
        <dbReference type="ARBA" id="ARBA00022737"/>
    </source>
</evidence>